<accession>A0ABV2SAR4</accession>
<organism evidence="6 7">
    <name type="scientific">Endozoicomonas lisbonensis</name>
    <dbReference type="NCBI Taxonomy" id="3120522"/>
    <lineage>
        <taxon>Bacteria</taxon>
        <taxon>Pseudomonadati</taxon>
        <taxon>Pseudomonadota</taxon>
        <taxon>Gammaproteobacteria</taxon>
        <taxon>Oceanospirillales</taxon>
        <taxon>Endozoicomonadaceae</taxon>
        <taxon>Endozoicomonas</taxon>
    </lineage>
</organism>
<keyword evidence="7" id="KW-1185">Reference proteome</keyword>
<dbReference type="SUPFAM" id="SSF53697">
    <property type="entry name" value="SIS domain"/>
    <property type="match status" value="1"/>
</dbReference>
<sequence length="373" mass="41228">MINLHDKDTSSTPAGGYWTEKEIHQQPALWEKSVQNVRNQQSALNEFLQPLLQRPNLRILFSGAGTSAFAGEVLAPHLAGCTGRRFDAVSTTDIVASPDLYLAEKVPTLLVSFARSGCSPESVATVQLVDQLLPESWHLVLTCNPEGTLFRNFQQRQDSYCLLMPEGSNDKGFAMTSSFTCMMLSALCIFTPDSQFAEQAGKLQAHSESLLRNNADAPMDIPDRLIFLGSGPLNGIAREAALKCLELTAGAINCSYDSPLGFRHGPKSAINEKTTIIVFLNNRRHTRQYDLDLLSEIRRENQAMNIVALDFSDTLDESIDGAWLAFPCILYAQQLAFNFSWRLGITPDNPCPSGEVNRVVQGVTIYPYEQADF</sequence>
<dbReference type="Proteomes" id="UP001549366">
    <property type="component" value="Unassembled WGS sequence"/>
</dbReference>
<dbReference type="EC" id="5.-.-.-" evidence="6"/>
<keyword evidence="2" id="KW-0677">Repeat</keyword>
<evidence type="ECO:0000313" key="7">
    <source>
        <dbReference type="Proteomes" id="UP001549366"/>
    </source>
</evidence>
<dbReference type="RefSeq" id="WP_354011657.1">
    <property type="nucleotide sequence ID" value="NZ_JBEWTA010000003.1"/>
</dbReference>
<comment type="similarity">
    <text evidence="1">Belongs to the SIS family. AgaS subfamily.</text>
</comment>
<dbReference type="PANTHER" id="PTHR32502">
    <property type="entry name" value="N-ACETYLGALACTOSAMINE PERMEASE II COMPONENT-RELATED"/>
    <property type="match status" value="1"/>
</dbReference>
<dbReference type="CDD" id="cd05008">
    <property type="entry name" value="SIS_GlmS_GlmD_1"/>
    <property type="match status" value="1"/>
</dbReference>
<dbReference type="GO" id="GO:0016853">
    <property type="term" value="F:isomerase activity"/>
    <property type="evidence" value="ECO:0007669"/>
    <property type="project" value="UniProtKB-KW"/>
</dbReference>
<dbReference type="InterPro" id="IPR035464">
    <property type="entry name" value="SIS_AgaS"/>
</dbReference>
<dbReference type="CDD" id="cd05010">
    <property type="entry name" value="SIS_AgaS_like"/>
    <property type="match status" value="1"/>
</dbReference>
<keyword evidence="6" id="KW-0413">Isomerase</keyword>
<evidence type="ECO:0000313" key="6">
    <source>
        <dbReference type="EMBL" id="MET4754855.1"/>
    </source>
</evidence>
<dbReference type="InterPro" id="IPR050303">
    <property type="entry name" value="GatZ_KbaZ_carbometab"/>
</dbReference>
<dbReference type="Gene3D" id="3.40.50.10490">
    <property type="entry name" value="Glucose-6-phosphate isomerase like protein, domain 1"/>
    <property type="match status" value="2"/>
</dbReference>
<evidence type="ECO:0000256" key="2">
    <source>
        <dbReference type="ARBA" id="ARBA00022737"/>
    </source>
</evidence>
<reference evidence="6 7" key="1">
    <citation type="submission" date="2024-06" db="EMBL/GenBank/DDBJ databases">
        <title>Genomic Encyclopedia of Type Strains, Phase V (KMG-V): Genome sequencing to study the core and pangenomes of soil and plant-associated prokaryotes.</title>
        <authorList>
            <person name="Whitman W."/>
        </authorList>
    </citation>
    <scope>NUCLEOTIDE SEQUENCE [LARGE SCALE GENOMIC DNA]</scope>
    <source>
        <strain evidence="6 7">NE40</strain>
    </source>
</reference>
<dbReference type="PANTHER" id="PTHR32502:SF3">
    <property type="entry name" value="D-GALACTOSAMINE-6-PHOSPHATE DEAMINASE AGAS-RELATED"/>
    <property type="match status" value="1"/>
</dbReference>
<gene>
    <name evidence="6" type="ORF">V5J35_000047</name>
</gene>
<comment type="caution">
    <text evidence="6">The sequence shown here is derived from an EMBL/GenBank/DDBJ whole genome shotgun (WGS) entry which is preliminary data.</text>
</comment>
<evidence type="ECO:0000256" key="4">
    <source>
        <dbReference type="ARBA" id="ARBA00029292"/>
    </source>
</evidence>
<evidence type="ECO:0000256" key="3">
    <source>
        <dbReference type="ARBA" id="ARBA00022801"/>
    </source>
</evidence>
<dbReference type="PROSITE" id="PS51464">
    <property type="entry name" value="SIS"/>
    <property type="match status" value="2"/>
</dbReference>
<comment type="catalytic activity">
    <reaction evidence="4">
        <text>D-galactosamine 6-phosphate + H2O = D-tagatopyranose 1-phosphate + NH4(+)</text>
        <dbReference type="Rhea" id="RHEA:47680"/>
        <dbReference type="ChEBI" id="CHEBI:15377"/>
        <dbReference type="ChEBI" id="CHEBI:28938"/>
        <dbReference type="ChEBI" id="CHEBI:71674"/>
        <dbReference type="ChEBI" id="CHEBI:138150"/>
    </reaction>
</comment>
<evidence type="ECO:0000259" key="5">
    <source>
        <dbReference type="PROSITE" id="PS51464"/>
    </source>
</evidence>
<protein>
    <submittedName>
        <fullName evidence="6">Tagatose-6-phosphate ketose/aldose isomerase</fullName>
        <ecNumber evidence="6">5.-.-.-</ecNumber>
    </submittedName>
</protein>
<evidence type="ECO:0000256" key="1">
    <source>
        <dbReference type="ARBA" id="ARBA00007748"/>
    </source>
</evidence>
<feature type="domain" description="SIS" evidence="5">
    <location>
        <begin position="214"/>
        <end position="350"/>
    </location>
</feature>
<dbReference type="InterPro" id="IPR001347">
    <property type="entry name" value="SIS_dom"/>
</dbReference>
<dbReference type="Pfam" id="PF01380">
    <property type="entry name" value="SIS"/>
    <property type="match status" value="1"/>
</dbReference>
<name>A0ABV2SAR4_9GAMM</name>
<keyword evidence="3" id="KW-0378">Hydrolase</keyword>
<dbReference type="InterPro" id="IPR046348">
    <property type="entry name" value="SIS_dom_sf"/>
</dbReference>
<dbReference type="EMBL" id="JBEWTB010000001">
    <property type="protein sequence ID" value="MET4754855.1"/>
    <property type="molecule type" value="Genomic_DNA"/>
</dbReference>
<dbReference type="InterPro" id="IPR035466">
    <property type="entry name" value="GlmS/AgaS_SIS"/>
</dbReference>
<feature type="domain" description="SIS" evidence="5">
    <location>
        <begin position="48"/>
        <end position="202"/>
    </location>
</feature>
<proteinExistence type="inferred from homology"/>